<proteinExistence type="predicted"/>
<keyword evidence="2" id="KW-1185">Reference proteome</keyword>
<gene>
    <name evidence="1" type="ORF">SAMN03080606_01746</name>
</gene>
<feature type="non-terminal residue" evidence="1">
    <location>
        <position position="1"/>
    </location>
</feature>
<name>A0A1G5GQP6_9FIRM</name>
<accession>A0A1G5GQP6</accession>
<organism evidence="1 2">
    <name type="scientific">Alkaliphilus peptidifermentans DSM 18978</name>
    <dbReference type="NCBI Taxonomy" id="1120976"/>
    <lineage>
        <taxon>Bacteria</taxon>
        <taxon>Bacillati</taxon>
        <taxon>Bacillota</taxon>
        <taxon>Clostridia</taxon>
        <taxon>Peptostreptococcales</taxon>
        <taxon>Natronincolaceae</taxon>
        <taxon>Alkaliphilus</taxon>
    </lineage>
</organism>
<evidence type="ECO:0000313" key="2">
    <source>
        <dbReference type="Proteomes" id="UP000198636"/>
    </source>
</evidence>
<protein>
    <submittedName>
        <fullName evidence="1">Uncharacterized protein</fullName>
    </submittedName>
</protein>
<reference evidence="1 2" key="1">
    <citation type="submission" date="2016-10" db="EMBL/GenBank/DDBJ databases">
        <authorList>
            <person name="de Groot N.N."/>
        </authorList>
    </citation>
    <scope>NUCLEOTIDE SEQUENCE [LARGE SCALE GENOMIC DNA]</scope>
    <source>
        <strain evidence="1 2">DSM 18978</strain>
    </source>
</reference>
<evidence type="ECO:0000313" key="1">
    <source>
        <dbReference type="EMBL" id="SCY53912.1"/>
    </source>
</evidence>
<dbReference type="AlphaFoldDB" id="A0A1G5GQP6"/>
<dbReference type="Proteomes" id="UP000198636">
    <property type="component" value="Unassembled WGS sequence"/>
</dbReference>
<sequence length="48" mass="5657">LKGIKWKRGMMREDIVDIENCKDYFETRSNHICALCLLVCPIGKERET</sequence>
<dbReference type="EMBL" id="FMUS01000010">
    <property type="protein sequence ID" value="SCY53912.1"/>
    <property type="molecule type" value="Genomic_DNA"/>
</dbReference>